<dbReference type="Pfam" id="PF03372">
    <property type="entry name" value="Exo_endo_phos"/>
    <property type="match status" value="1"/>
</dbReference>
<reference evidence="2" key="1">
    <citation type="submission" date="2020-02" db="EMBL/GenBank/DDBJ databases">
        <authorList>
            <person name="Meier V. D."/>
        </authorList>
    </citation>
    <scope>NUCLEOTIDE SEQUENCE</scope>
    <source>
        <strain evidence="2">AVDCRST_MAG35</strain>
    </source>
</reference>
<gene>
    <name evidence="2" type="ORF">AVDCRST_MAG35-892</name>
</gene>
<proteinExistence type="predicted"/>
<keyword evidence="2" id="KW-0378">Hydrolase</keyword>
<evidence type="ECO:0000313" key="2">
    <source>
        <dbReference type="EMBL" id="CAA9400791.1"/>
    </source>
</evidence>
<dbReference type="InterPro" id="IPR036691">
    <property type="entry name" value="Endo/exonu/phosph_ase_sf"/>
</dbReference>
<dbReference type="InterPro" id="IPR005135">
    <property type="entry name" value="Endo/exonuclease/phosphatase"/>
</dbReference>
<feature type="non-terminal residue" evidence="2">
    <location>
        <position position="1"/>
    </location>
</feature>
<dbReference type="EMBL" id="CADCUY010000181">
    <property type="protein sequence ID" value="CAA9400791.1"/>
    <property type="molecule type" value="Genomic_DNA"/>
</dbReference>
<feature type="domain" description="Endonuclease/exonuclease/phosphatase" evidence="1">
    <location>
        <begin position="31"/>
        <end position="292"/>
    </location>
</feature>
<keyword evidence="2" id="KW-0540">Nuclease</keyword>
<dbReference type="SUPFAM" id="SSF56219">
    <property type="entry name" value="DNase I-like"/>
    <property type="match status" value="1"/>
</dbReference>
<keyword evidence="2" id="KW-0255">Endonuclease</keyword>
<dbReference type="GO" id="GO:0016020">
    <property type="term" value="C:membrane"/>
    <property type="evidence" value="ECO:0007669"/>
    <property type="project" value="GOC"/>
</dbReference>
<dbReference type="Gene3D" id="3.60.10.10">
    <property type="entry name" value="Endonuclease/exonuclease/phosphatase"/>
    <property type="match status" value="1"/>
</dbReference>
<sequence length="303" mass="32124">AGEPGPAQLALVAAPHGAATKVIYPPRVRVMTWNLWWRFGDWRARRPAILEVLRRERPDVVCLQEVWDEPAEGSSAEIAAALGLHHVHGASPEPGSFQRRTGEPDVGVGNAVLSRWPISRTLVHDLPDVDGAGRGRVALLAVVDHPAGPVPVVTTHLTSAPHLSAVRCEQVRSLAGLVAEHALGEEHPPVVTGDLNAEADSDEMRLLGGWKTAPAVPGLVLVDAWSHADPRDPGHTWSPRNPHVAATGSPGARIDHVLVGWQGHPTGRGRGRVCEVRVTGDEAVDGVWPSDHAAVVVDLAPGG</sequence>
<dbReference type="InterPro" id="IPR051916">
    <property type="entry name" value="GPI-anchor_lipid_remodeler"/>
</dbReference>
<dbReference type="GO" id="GO:0004527">
    <property type="term" value="F:exonuclease activity"/>
    <property type="evidence" value="ECO:0007669"/>
    <property type="project" value="UniProtKB-KW"/>
</dbReference>
<dbReference type="GO" id="GO:0004519">
    <property type="term" value="F:endonuclease activity"/>
    <property type="evidence" value="ECO:0007669"/>
    <property type="project" value="UniProtKB-KW"/>
</dbReference>
<dbReference type="PANTHER" id="PTHR14859">
    <property type="entry name" value="CALCOFLUOR WHITE HYPERSENSITIVE PROTEIN PRECURSOR"/>
    <property type="match status" value="1"/>
</dbReference>
<accession>A0A6J4NY35</accession>
<dbReference type="GO" id="GO:0006506">
    <property type="term" value="P:GPI anchor biosynthetic process"/>
    <property type="evidence" value="ECO:0007669"/>
    <property type="project" value="TreeGrafter"/>
</dbReference>
<name>A0A6J4NY35_9ACTN</name>
<dbReference type="PANTHER" id="PTHR14859:SF1">
    <property type="entry name" value="PGAP2-INTERACTING PROTEIN"/>
    <property type="match status" value="1"/>
</dbReference>
<organism evidence="2">
    <name type="scientific">uncultured Quadrisphaera sp</name>
    <dbReference type="NCBI Taxonomy" id="904978"/>
    <lineage>
        <taxon>Bacteria</taxon>
        <taxon>Bacillati</taxon>
        <taxon>Actinomycetota</taxon>
        <taxon>Actinomycetes</taxon>
        <taxon>Kineosporiales</taxon>
        <taxon>Kineosporiaceae</taxon>
        <taxon>Quadrisphaera</taxon>
        <taxon>environmental samples</taxon>
    </lineage>
</organism>
<keyword evidence="2" id="KW-0269">Exonuclease</keyword>
<dbReference type="AlphaFoldDB" id="A0A6J4NY35"/>
<evidence type="ECO:0000259" key="1">
    <source>
        <dbReference type="Pfam" id="PF03372"/>
    </source>
</evidence>
<protein>
    <submittedName>
        <fullName evidence="2">Endonuclease/exonuclease/phosphatase</fullName>
    </submittedName>
</protein>